<evidence type="ECO:0000313" key="6">
    <source>
        <dbReference type="Proteomes" id="UP000293902"/>
    </source>
</evidence>
<dbReference type="CDD" id="cd06223">
    <property type="entry name" value="PRTases_typeI"/>
    <property type="match status" value="1"/>
</dbReference>
<dbReference type="EMBL" id="CP036313">
    <property type="protein sequence ID" value="QBH11667.1"/>
    <property type="molecule type" value="Genomic_DNA"/>
</dbReference>
<accession>A0A328FEX0</accession>
<dbReference type="InterPro" id="IPR000836">
    <property type="entry name" value="PRTase_dom"/>
</dbReference>
<proteinExistence type="inferred from homology"/>
<dbReference type="InterPro" id="IPR051910">
    <property type="entry name" value="ComF/GntX_DNA_util-trans"/>
</dbReference>
<dbReference type="Pfam" id="PF18912">
    <property type="entry name" value="DZR_2"/>
    <property type="match status" value="1"/>
</dbReference>
<dbReference type="Gene3D" id="3.40.50.2020">
    <property type="match status" value="1"/>
</dbReference>
<gene>
    <name evidence="4" type="ORF">DO021_05605</name>
    <name evidence="3" type="ORF">EYB58_01240</name>
</gene>
<dbReference type="InterPro" id="IPR044005">
    <property type="entry name" value="DZR_2"/>
</dbReference>
<dbReference type="SUPFAM" id="SSF53271">
    <property type="entry name" value="PRTase-like"/>
    <property type="match status" value="1"/>
</dbReference>
<dbReference type="InterPro" id="IPR029057">
    <property type="entry name" value="PRTase-like"/>
</dbReference>
<reference evidence="3 6" key="2">
    <citation type="submission" date="2019-02" db="EMBL/GenBank/DDBJ databases">
        <title>Complete genome sequence of Desulfobacter hydrogenophilus AcRS1.</title>
        <authorList>
            <person name="Marietou A."/>
            <person name="Lund M.B."/>
            <person name="Marshall I.P.G."/>
            <person name="Schreiber L."/>
            <person name="Jorgensen B."/>
        </authorList>
    </citation>
    <scope>NUCLEOTIDE SEQUENCE [LARGE SCALE GENOMIC DNA]</scope>
    <source>
        <strain evidence="3 6">AcRS1</strain>
    </source>
</reference>
<evidence type="ECO:0000256" key="1">
    <source>
        <dbReference type="ARBA" id="ARBA00008007"/>
    </source>
</evidence>
<dbReference type="EMBL" id="QLNI01000009">
    <property type="protein sequence ID" value="RAM02879.1"/>
    <property type="molecule type" value="Genomic_DNA"/>
</dbReference>
<evidence type="ECO:0000313" key="4">
    <source>
        <dbReference type="EMBL" id="RAM02879.1"/>
    </source>
</evidence>
<sequence>MIKKLAKVTVAGIGALVFPDKCLGCGKYIKNPTDNPLSVCFCHTCLGQALPVFDHPFCPACGRCFESGPDHLCGTCLETPMAIQSVRAAFMYKDVIQKALGLFKYQSKLSLARPFERHLFQAFATHYDMDGFHLILPIPLHGSKAKKRGFNQSYFLVRNFPRLYKDAYDRPAPWRIDIGGLARVRATVSQTGLDHKARKKNLTQAFACPKPDRIKGKNILLVDDVFTTGATCDAAAQTLLDAGAAGVSALVLARA</sequence>
<name>A0A328FEX0_9BACT</name>
<reference evidence="4 5" key="1">
    <citation type="submission" date="2018-06" db="EMBL/GenBank/DDBJ databases">
        <title>Complete Genome Sequence of Desulfobacter hydrogenophilus (DSM3380).</title>
        <authorList>
            <person name="Marietou A."/>
            <person name="Schreiber L."/>
            <person name="Marshall I."/>
            <person name="Jorgensen B."/>
        </authorList>
    </citation>
    <scope>NUCLEOTIDE SEQUENCE [LARGE SCALE GENOMIC DNA]</scope>
    <source>
        <strain evidence="4 5">DSM 3380</strain>
    </source>
</reference>
<dbReference type="RefSeq" id="WP_111954574.1">
    <property type="nucleotide sequence ID" value="NZ_CP036313.1"/>
</dbReference>
<comment type="similarity">
    <text evidence="1">Belongs to the ComF/GntX family.</text>
</comment>
<dbReference type="AlphaFoldDB" id="A0A328FEX0"/>
<evidence type="ECO:0000313" key="5">
    <source>
        <dbReference type="Proteomes" id="UP000248798"/>
    </source>
</evidence>
<feature type="domain" description="Double zinc ribbon" evidence="2">
    <location>
        <begin position="16"/>
        <end position="77"/>
    </location>
</feature>
<dbReference type="Proteomes" id="UP000248798">
    <property type="component" value="Unassembled WGS sequence"/>
</dbReference>
<dbReference type="PANTHER" id="PTHR47505">
    <property type="entry name" value="DNA UTILIZATION PROTEIN YHGH"/>
    <property type="match status" value="1"/>
</dbReference>
<dbReference type="Proteomes" id="UP000293902">
    <property type="component" value="Chromosome"/>
</dbReference>
<organism evidence="4 5">
    <name type="scientific">Desulfobacter hydrogenophilus</name>
    <dbReference type="NCBI Taxonomy" id="2291"/>
    <lineage>
        <taxon>Bacteria</taxon>
        <taxon>Pseudomonadati</taxon>
        <taxon>Thermodesulfobacteriota</taxon>
        <taxon>Desulfobacteria</taxon>
        <taxon>Desulfobacterales</taxon>
        <taxon>Desulfobacteraceae</taxon>
        <taxon>Desulfobacter</taxon>
    </lineage>
</organism>
<dbReference type="PANTHER" id="PTHR47505:SF1">
    <property type="entry name" value="DNA UTILIZATION PROTEIN YHGH"/>
    <property type="match status" value="1"/>
</dbReference>
<protein>
    <submittedName>
        <fullName evidence="4">ComF family protein</fullName>
    </submittedName>
</protein>
<dbReference type="OrthoDB" id="9779910at2"/>
<keyword evidence="6" id="KW-1185">Reference proteome</keyword>
<evidence type="ECO:0000313" key="3">
    <source>
        <dbReference type="EMBL" id="QBH11667.1"/>
    </source>
</evidence>
<evidence type="ECO:0000259" key="2">
    <source>
        <dbReference type="Pfam" id="PF18912"/>
    </source>
</evidence>